<feature type="domain" description="HTH La-type RNA-binding" evidence="8">
    <location>
        <begin position="41"/>
        <end position="134"/>
    </location>
</feature>
<evidence type="ECO:0000259" key="7">
    <source>
        <dbReference type="PROSITE" id="PS50102"/>
    </source>
</evidence>
<feature type="domain" description="RRM" evidence="7">
    <location>
        <begin position="146"/>
        <end position="236"/>
    </location>
</feature>
<protein>
    <submittedName>
        <fullName evidence="10">Putative La protein</fullName>
    </submittedName>
</protein>
<keyword evidence="3" id="KW-0539">Nucleus</keyword>
<dbReference type="CDD" id="cd08028">
    <property type="entry name" value="LARP_3"/>
    <property type="match status" value="1"/>
</dbReference>
<dbReference type="PANTHER" id="PTHR22792">
    <property type="entry name" value="LUPUS LA PROTEIN-RELATED"/>
    <property type="match status" value="1"/>
</dbReference>
<dbReference type="GO" id="GO:0003729">
    <property type="term" value="F:mRNA binding"/>
    <property type="evidence" value="ECO:0007669"/>
    <property type="project" value="TreeGrafter"/>
</dbReference>
<feature type="coiled-coil region" evidence="5">
    <location>
        <begin position="309"/>
        <end position="336"/>
    </location>
</feature>
<dbReference type="InterPro" id="IPR036390">
    <property type="entry name" value="WH_DNA-bd_sf"/>
</dbReference>
<dbReference type="OrthoDB" id="439993at2759"/>
<dbReference type="InterPro" id="IPR002344">
    <property type="entry name" value="Lupus_La"/>
</dbReference>
<accession>A0A0L0BSE1</accession>
<dbReference type="Pfam" id="PF08777">
    <property type="entry name" value="RRM_3"/>
    <property type="match status" value="1"/>
</dbReference>
<dbReference type="InterPro" id="IPR012677">
    <property type="entry name" value="Nucleotide-bd_a/b_plait_sf"/>
</dbReference>
<dbReference type="GO" id="GO:0008033">
    <property type="term" value="P:tRNA processing"/>
    <property type="evidence" value="ECO:0007669"/>
    <property type="project" value="TreeGrafter"/>
</dbReference>
<evidence type="ECO:0000259" key="8">
    <source>
        <dbReference type="PROSITE" id="PS50961"/>
    </source>
</evidence>
<feature type="region of interest" description="Disordered" evidence="6">
    <location>
        <begin position="1"/>
        <end position="44"/>
    </location>
</feature>
<dbReference type="InterPro" id="IPR006630">
    <property type="entry name" value="La_HTH"/>
</dbReference>
<dbReference type="STRING" id="7375.A0A0L0BSE1"/>
<evidence type="ECO:0000256" key="5">
    <source>
        <dbReference type="SAM" id="Coils"/>
    </source>
</evidence>
<evidence type="ECO:0000256" key="4">
    <source>
        <dbReference type="PROSITE-ProRule" id="PRU00332"/>
    </source>
</evidence>
<sequence>MADVVEKTAEQVEEVTKETPVEEKKAEEETTVVVKEAATTEENGSDVEKKIIQQVEYYFGDANLNRDKFLLEQVGKDEEGWVPISVLLTFKRLAALSTDSNVIADAMMKSDNGLVEVSDDKLKIRRHPEKPIPEHNEERRKEIMSRTAYVKGFPLDADIDTLLKFFADFEKVSHVNMRKYLDKPSKTYKFKGSVFVTFDTKEQAEKFIEEAKPEFKNNKLICKWQEKYLEEKREEQKSKSNKKKEKKEKEEESAFVLPKRSVLYFEGANEDVTREVIREAVEKVSTDYDIAYIDFSKGEKVGHVRFTEEDTAEKFLEKLEEKKLKLKDDLSLEVRTLTEEEEKAFLAKAVENMKNRRNHFNQKKGGHHHHHHGRKRRGGNNDRNDEKKAKSDD</sequence>
<dbReference type="InterPro" id="IPR000504">
    <property type="entry name" value="RRM_dom"/>
</dbReference>
<dbReference type="GO" id="GO:0045727">
    <property type="term" value="P:positive regulation of translation"/>
    <property type="evidence" value="ECO:0007669"/>
    <property type="project" value="TreeGrafter"/>
</dbReference>
<feature type="compositionally biased region" description="Basic and acidic residues" evidence="6">
    <location>
        <begin position="379"/>
        <end position="393"/>
    </location>
</feature>
<evidence type="ECO:0000256" key="2">
    <source>
        <dbReference type="ARBA" id="ARBA00022884"/>
    </source>
</evidence>
<feature type="compositionally biased region" description="Basic and acidic residues" evidence="6">
    <location>
        <begin position="1"/>
        <end position="28"/>
    </location>
</feature>
<dbReference type="SUPFAM" id="SSF54928">
    <property type="entry name" value="RNA-binding domain, RBD"/>
    <property type="match status" value="1"/>
</dbReference>
<dbReference type="GO" id="GO:0005634">
    <property type="term" value="C:nucleus"/>
    <property type="evidence" value="ECO:0007669"/>
    <property type="project" value="UniProtKB-SubCell"/>
</dbReference>
<keyword evidence="2 4" id="KW-0694">RNA-binding</keyword>
<dbReference type="PRINTS" id="PR00302">
    <property type="entry name" value="LUPUSLA"/>
</dbReference>
<evidence type="ECO:0000313" key="11">
    <source>
        <dbReference type="Proteomes" id="UP000037069"/>
    </source>
</evidence>
<feature type="compositionally biased region" description="Basic residues" evidence="6">
    <location>
        <begin position="355"/>
        <end position="378"/>
    </location>
</feature>
<dbReference type="PANTHER" id="PTHR22792:SF166">
    <property type="entry name" value="LUPUS LA PROTEIN HOMOLOG"/>
    <property type="match status" value="1"/>
</dbReference>
<gene>
    <name evidence="10" type="ORF">FF38_13750</name>
</gene>
<dbReference type="GO" id="GO:0010494">
    <property type="term" value="C:cytoplasmic stress granule"/>
    <property type="evidence" value="ECO:0007669"/>
    <property type="project" value="TreeGrafter"/>
</dbReference>
<dbReference type="PROSITE" id="PS51939">
    <property type="entry name" value="XRRM"/>
    <property type="match status" value="1"/>
</dbReference>
<comment type="caution">
    <text evidence="10">The sequence shown here is derived from an EMBL/GenBank/DDBJ whole genome shotgun (WGS) entry which is preliminary data.</text>
</comment>
<dbReference type="PROSITE" id="PS50961">
    <property type="entry name" value="HTH_LA"/>
    <property type="match status" value="1"/>
</dbReference>
<dbReference type="InterPro" id="IPR036388">
    <property type="entry name" value="WH-like_DNA-bd_sf"/>
</dbReference>
<dbReference type="Gene3D" id="1.10.10.10">
    <property type="entry name" value="Winged helix-like DNA-binding domain superfamily/Winged helix DNA-binding domain"/>
    <property type="match status" value="1"/>
</dbReference>
<dbReference type="GO" id="GO:0005829">
    <property type="term" value="C:cytosol"/>
    <property type="evidence" value="ECO:0007669"/>
    <property type="project" value="TreeGrafter"/>
</dbReference>
<comment type="subcellular location">
    <subcellularLocation>
        <location evidence="1">Nucleus</location>
    </subcellularLocation>
</comment>
<dbReference type="Pfam" id="PF00076">
    <property type="entry name" value="RRM_1"/>
    <property type="match status" value="1"/>
</dbReference>
<dbReference type="SUPFAM" id="SSF46785">
    <property type="entry name" value="Winged helix' DNA-binding domain"/>
    <property type="match status" value="1"/>
</dbReference>
<dbReference type="EMBL" id="JRES01001431">
    <property type="protein sequence ID" value="KNC22962.1"/>
    <property type="molecule type" value="Genomic_DNA"/>
</dbReference>
<proteinExistence type="predicted"/>
<dbReference type="AlphaFoldDB" id="A0A0L0BSE1"/>
<evidence type="ECO:0000313" key="10">
    <source>
        <dbReference type="EMBL" id="KNC22962.1"/>
    </source>
</evidence>
<reference evidence="10 11" key="1">
    <citation type="journal article" date="2015" name="Nat. Commun.">
        <title>Lucilia cuprina genome unlocks parasitic fly biology to underpin future interventions.</title>
        <authorList>
            <person name="Anstead C.A."/>
            <person name="Korhonen P.K."/>
            <person name="Young N.D."/>
            <person name="Hall R.S."/>
            <person name="Jex A.R."/>
            <person name="Murali S.C."/>
            <person name="Hughes D.S."/>
            <person name="Lee S.F."/>
            <person name="Perry T."/>
            <person name="Stroehlein A.J."/>
            <person name="Ansell B.R."/>
            <person name="Breugelmans B."/>
            <person name="Hofmann A."/>
            <person name="Qu J."/>
            <person name="Dugan S."/>
            <person name="Lee S.L."/>
            <person name="Chao H."/>
            <person name="Dinh H."/>
            <person name="Han Y."/>
            <person name="Doddapaneni H.V."/>
            <person name="Worley K.C."/>
            <person name="Muzny D.M."/>
            <person name="Ioannidis P."/>
            <person name="Waterhouse R.M."/>
            <person name="Zdobnov E.M."/>
            <person name="James P.J."/>
            <person name="Bagnall N.H."/>
            <person name="Kotze A.C."/>
            <person name="Gibbs R.A."/>
            <person name="Richards S."/>
            <person name="Batterham P."/>
            <person name="Gasser R.B."/>
        </authorList>
    </citation>
    <scope>NUCLEOTIDE SEQUENCE [LARGE SCALE GENOMIC DNA]</scope>
    <source>
        <strain evidence="10 11">LS</strain>
        <tissue evidence="10">Full body</tissue>
    </source>
</reference>
<dbReference type="CDD" id="cd12291">
    <property type="entry name" value="RRM1_La"/>
    <property type="match status" value="1"/>
</dbReference>
<dbReference type="PROSITE" id="PS50102">
    <property type="entry name" value="RRM"/>
    <property type="match status" value="1"/>
</dbReference>
<dbReference type="Gene3D" id="3.30.70.330">
    <property type="match status" value="2"/>
</dbReference>
<dbReference type="GO" id="GO:1990904">
    <property type="term" value="C:ribonucleoprotein complex"/>
    <property type="evidence" value="ECO:0007669"/>
    <property type="project" value="UniProtKB-UniRule"/>
</dbReference>
<dbReference type="SMART" id="SM00360">
    <property type="entry name" value="RRM"/>
    <property type="match status" value="2"/>
</dbReference>
<evidence type="ECO:0000259" key="9">
    <source>
        <dbReference type="PROSITE" id="PS51939"/>
    </source>
</evidence>
<dbReference type="InterPro" id="IPR014886">
    <property type="entry name" value="La_xRRM"/>
</dbReference>
<dbReference type="Pfam" id="PF05383">
    <property type="entry name" value="La"/>
    <property type="match status" value="1"/>
</dbReference>
<feature type="domain" description="XRRM" evidence="9">
    <location>
        <begin position="256"/>
        <end position="388"/>
    </location>
</feature>
<keyword evidence="5" id="KW-0175">Coiled coil</keyword>
<dbReference type="InterPro" id="IPR045180">
    <property type="entry name" value="La_dom_prot"/>
</dbReference>
<keyword evidence="11" id="KW-1185">Reference proteome</keyword>
<evidence type="ECO:0000256" key="6">
    <source>
        <dbReference type="SAM" id="MobiDB-lite"/>
    </source>
</evidence>
<dbReference type="OMA" id="PEHNEER"/>
<dbReference type="Proteomes" id="UP000037069">
    <property type="component" value="Unassembled WGS sequence"/>
</dbReference>
<dbReference type="SMART" id="SM00715">
    <property type="entry name" value="LA"/>
    <property type="match status" value="1"/>
</dbReference>
<feature type="compositionally biased region" description="Low complexity" evidence="6">
    <location>
        <begin position="31"/>
        <end position="42"/>
    </location>
</feature>
<name>A0A0L0BSE1_LUCCU</name>
<feature type="region of interest" description="Disordered" evidence="6">
    <location>
        <begin position="351"/>
        <end position="393"/>
    </location>
</feature>
<evidence type="ECO:0000256" key="3">
    <source>
        <dbReference type="ARBA" id="ARBA00023242"/>
    </source>
</evidence>
<evidence type="ECO:0000256" key="1">
    <source>
        <dbReference type="ARBA" id="ARBA00004123"/>
    </source>
</evidence>
<organism evidence="10 11">
    <name type="scientific">Lucilia cuprina</name>
    <name type="common">Green bottle fly</name>
    <name type="synonym">Australian sheep blowfly</name>
    <dbReference type="NCBI Taxonomy" id="7375"/>
    <lineage>
        <taxon>Eukaryota</taxon>
        <taxon>Metazoa</taxon>
        <taxon>Ecdysozoa</taxon>
        <taxon>Arthropoda</taxon>
        <taxon>Hexapoda</taxon>
        <taxon>Insecta</taxon>
        <taxon>Pterygota</taxon>
        <taxon>Neoptera</taxon>
        <taxon>Endopterygota</taxon>
        <taxon>Diptera</taxon>
        <taxon>Brachycera</taxon>
        <taxon>Muscomorpha</taxon>
        <taxon>Oestroidea</taxon>
        <taxon>Calliphoridae</taxon>
        <taxon>Luciliinae</taxon>
        <taxon>Lucilia</taxon>
    </lineage>
</organism>
<dbReference type="InterPro" id="IPR035979">
    <property type="entry name" value="RBD_domain_sf"/>
</dbReference>